<dbReference type="PANTHER" id="PTHR30154:SF34">
    <property type="entry name" value="TRANSCRIPTIONAL REGULATOR AZLB"/>
    <property type="match status" value="1"/>
</dbReference>
<dbReference type="Pfam" id="PF13404">
    <property type="entry name" value="HTH_AsnC-type"/>
    <property type="match status" value="1"/>
</dbReference>
<name>A0A0K1JR08_9MICO</name>
<dbReference type="AlphaFoldDB" id="A0A0K1JR08"/>
<protein>
    <recommendedName>
        <fullName evidence="4">HTH asnC-type domain-containing protein</fullName>
    </recommendedName>
</protein>
<organism evidence="5 6">
    <name type="scientific">Luteipulveratus mongoliensis</name>
    <dbReference type="NCBI Taxonomy" id="571913"/>
    <lineage>
        <taxon>Bacteria</taxon>
        <taxon>Bacillati</taxon>
        <taxon>Actinomycetota</taxon>
        <taxon>Actinomycetes</taxon>
        <taxon>Micrococcales</taxon>
        <taxon>Dermacoccaceae</taxon>
        <taxon>Luteipulveratus</taxon>
    </lineage>
</organism>
<keyword evidence="2" id="KW-0238">DNA-binding</keyword>
<dbReference type="KEGG" id="lmoi:VV02_20620"/>
<dbReference type="InterPro" id="IPR036390">
    <property type="entry name" value="WH_DNA-bd_sf"/>
</dbReference>
<dbReference type="GO" id="GO:0043200">
    <property type="term" value="P:response to amino acid"/>
    <property type="evidence" value="ECO:0007669"/>
    <property type="project" value="TreeGrafter"/>
</dbReference>
<keyword evidence="3" id="KW-0804">Transcription</keyword>
<dbReference type="SUPFAM" id="SSF46785">
    <property type="entry name" value="Winged helix' DNA-binding domain"/>
    <property type="match status" value="2"/>
</dbReference>
<feature type="domain" description="HTH asnC-type" evidence="4">
    <location>
        <begin position="10"/>
        <end position="70"/>
    </location>
</feature>
<dbReference type="Pfam" id="PF13412">
    <property type="entry name" value="HTH_24"/>
    <property type="match status" value="1"/>
</dbReference>
<dbReference type="InterPro" id="IPR000485">
    <property type="entry name" value="AsnC-type_HTH_dom"/>
</dbReference>
<evidence type="ECO:0000256" key="2">
    <source>
        <dbReference type="ARBA" id="ARBA00023125"/>
    </source>
</evidence>
<dbReference type="STRING" id="571913.VV02_20620"/>
<dbReference type="InterPro" id="IPR011008">
    <property type="entry name" value="Dimeric_a/b-barrel"/>
</dbReference>
<evidence type="ECO:0000313" key="5">
    <source>
        <dbReference type="EMBL" id="AKU19157.1"/>
    </source>
</evidence>
<dbReference type="SUPFAM" id="SSF54909">
    <property type="entry name" value="Dimeric alpha+beta barrel"/>
    <property type="match status" value="1"/>
</dbReference>
<evidence type="ECO:0000259" key="4">
    <source>
        <dbReference type="PROSITE" id="PS50956"/>
    </source>
</evidence>
<dbReference type="Gene3D" id="3.30.70.920">
    <property type="match status" value="1"/>
</dbReference>
<dbReference type="GO" id="GO:0005829">
    <property type="term" value="C:cytosol"/>
    <property type="evidence" value="ECO:0007669"/>
    <property type="project" value="TreeGrafter"/>
</dbReference>
<dbReference type="InterPro" id="IPR019887">
    <property type="entry name" value="Tscrpt_reg_AsnC/Lrp_C"/>
</dbReference>
<reference evidence="5 6" key="1">
    <citation type="submission" date="2015-03" db="EMBL/GenBank/DDBJ databases">
        <title>Luteipulveratus halotolerans sp. nov., a novel actinobacterium (Dermacoccaceae) from Sarawak, Malaysia.</title>
        <authorList>
            <person name="Juboi H."/>
            <person name="Basik A."/>
            <person name="Shamsul S.S."/>
            <person name="Arnold P."/>
            <person name="Schmitt E.K."/>
            <person name="Sanglier J.-J."/>
            <person name="Yeo T."/>
        </authorList>
    </citation>
    <scope>NUCLEOTIDE SEQUENCE [LARGE SCALE GENOMIC DNA]</scope>
    <source>
        <strain evidence="5 6">MN07-A0370</strain>
    </source>
</reference>
<evidence type="ECO:0000256" key="3">
    <source>
        <dbReference type="ARBA" id="ARBA00023163"/>
    </source>
</evidence>
<dbReference type="InterPro" id="IPR036388">
    <property type="entry name" value="WH-like_DNA-bd_sf"/>
</dbReference>
<dbReference type="PANTHER" id="PTHR30154">
    <property type="entry name" value="LEUCINE-RESPONSIVE REGULATORY PROTEIN"/>
    <property type="match status" value="1"/>
</dbReference>
<dbReference type="EMBL" id="CP011112">
    <property type="protein sequence ID" value="AKU19157.1"/>
    <property type="molecule type" value="Genomic_DNA"/>
</dbReference>
<dbReference type="PRINTS" id="PR00033">
    <property type="entry name" value="HTHASNC"/>
</dbReference>
<dbReference type="Proteomes" id="UP000066480">
    <property type="component" value="Chromosome"/>
</dbReference>
<dbReference type="GO" id="GO:0043565">
    <property type="term" value="F:sequence-specific DNA binding"/>
    <property type="evidence" value="ECO:0007669"/>
    <property type="project" value="InterPro"/>
</dbReference>
<gene>
    <name evidence="5" type="ORF">VV02_20620</name>
</gene>
<dbReference type="Pfam" id="PF01037">
    <property type="entry name" value="AsnC_trans_reg"/>
    <property type="match status" value="1"/>
</dbReference>
<evidence type="ECO:0000313" key="6">
    <source>
        <dbReference type="Proteomes" id="UP000066480"/>
    </source>
</evidence>
<dbReference type="SMART" id="SM00344">
    <property type="entry name" value="HTH_ASNC"/>
    <property type="match status" value="2"/>
</dbReference>
<proteinExistence type="predicted"/>
<sequence>MPSGKESAVIDDVDRRILHCLQVAPRAPFAVVAQVMGVSEQTVARRFRRLRADGLVRVVGLVNPSRLGQAGWGVRVRCRPSATLEIARALARRDDVGWVSIAAGGAEVVCALRSRSAADRDQLMLDQLPRTAQVHSIDAFAYLHIFRGSSTDDWRLGGQLLAQKDVETLKRTQPVVDDHVEELLPEDEVLVRELAVDGRATYAALASVTGWSEGRVTRRLSQLMSSGVIYLDIDFALREFGFTTQAFVSLTVPPAQLNDVGVALAENDHVMFVGATSGRSSLAASVAFASAEELYLFVTDGLGTLNGVGSVEITLIGTTIKQAGSLLVDGRLAPPRASGRRSA</sequence>
<dbReference type="Gene3D" id="1.10.10.10">
    <property type="entry name" value="Winged helix-like DNA-binding domain superfamily/Winged helix DNA-binding domain"/>
    <property type="match status" value="2"/>
</dbReference>
<accession>A0A0K1JR08</accession>
<keyword evidence="1" id="KW-0805">Transcription regulation</keyword>
<evidence type="ECO:0000256" key="1">
    <source>
        <dbReference type="ARBA" id="ARBA00023015"/>
    </source>
</evidence>
<dbReference type="InterPro" id="IPR019888">
    <property type="entry name" value="Tscrpt_reg_AsnC-like"/>
</dbReference>
<keyword evidence="6" id="KW-1185">Reference proteome</keyword>
<dbReference type="PROSITE" id="PS50956">
    <property type="entry name" value="HTH_ASNC_2"/>
    <property type="match status" value="1"/>
</dbReference>